<dbReference type="OrthoDB" id="3260457at2"/>
<feature type="signal peptide" evidence="2">
    <location>
        <begin position="1"/>
        <end position="22"/>
    </location>
</feature>
<keyword evidence="2" id="KW-0732">Signal</keyword>
<dbReference type="PROSITE" id="PS51257">
    <property type="entry name" value="PROKAR_LIPOPROTEIN"/>
    <property type="match status" value="1"/>
</dbReference>
<keyword evidence="4" id="KW-1185">Reference proteome</keyword>
<organism evidence="3 4">
    <name type="scientific">Actinomyces glycerinitolerans</name>
    <dbReference type="NCBI Taxonomy" id="1892869"/>
    <lineage>
        <taxon>Bacteria</taxon>
        <taxon>Bacillati</taxon>
        <taxon>Actinomycetota</taxon>
        <taxon>Actinomycetes</taxon>
        <taxon>Actinomycetales</taxon>
        <taxon>Actinomycetaceae</taxon>
        <taxon>Actinomyces</taxon>
    </lineage>
</organism>
<feature type="compositionally biased region" description="Low complexity" evidence="1">
    <location>
        <begin position="33"/>
        <end position="52"/>
    </location>
</feature>
<dbReference type="AlphaFoldDB" id="A0A1M4S375"/>
<dbReference type="RefSeq" id="WP_073333564.1">
    <property type="nucleotide sequence ID" value="NZ_FQTT01000015.1"/>
</dbReference>
<sequence>MGRLTRAASRWALAAAVLAVGASGCSTETQPEGTAGSAPATTATATPSGAATDFARPDPSQFTLAPEGSVNEDTGQTISPDPAVWDEESRAAAIAAAEAALEAFAHPELDYDTWWAGLDPHLTQEAAEAYVYVDPANIPVHELTGSGTIIEDASAYVATVKIPTDAGRYDVLVIRTSGSAPWLASRIVPVEEAEQ</sequence>
<accession>A0A1M4S375</accession>
<evidence type="ECO:0000313" key="3">
    <source>
        <dbReference type="EMBL" id="SHE26684.1"/>
    </source>
</evidence>
<dbReference type="Proteomes" id="UP000184291">
    <property type="component" value="Unassembled WGS sequence"/>
</dbReference>
<evidence type="ECO:0000256" key="1">
    <source>
        <dbReference type="SAM" id="MobiDB-lite"/>
    </source>
</evidence>
<feature type="region of interest" description="Disordered" evidence="1">
    <location>
        <begin position="25"/>
        <end position="77"/>
    </location>
</feature>
<name>A0A1M4S375_9ACTO</name>
<dbReference type="EMBL" id="FQTT01000015">
    <property type="protein sequence ID" value="SHE26684.1"/>
    <property type="molecule type" value="Genomic_DNA"/>
</dbReference>
<evidence type="ECO:0000256" key="2">
    <source>
        <dbReference type="SAM" id="SignalP"/>
    </source>
</evidence>
<gene>
    <name evidence="3" type="ORF">ACGLYG10_2938</name>
</gene>
<reference evidence="4" key="1">
    <citation type="submission" date="2016-09" db="EMBL/GenBank/DDBJ databases">
        <authorList>
            <person name="Strepis N."/>
        </authorList>
    </citation>
    <scope>NUCLEOTIDE SEQUENCE [LARGE SCALE GENOMIC DNA]</scope>
</reference>
<evidence type="ECO:0000313" key="4">
    <source>
        <dbReference type="Proteomes" id="UP000184291"/>
    </source>
</evidence>
<feature type="chain" id="PRO_5039080948" description="Prokaryotic membrane lipoprotein lipid attachment site profile" evidence="2">
    <location>
        <begin position="23"/>
        <end position="195"/>
    </location>
</feature>
<dbReference type="STRING" id="1892869.ACGLYG10_2938"/>
<protein>
    <recommendedName>
        <fullName evidence="5">Prokaryotic membrane lipoprotein lipid attachment site profile</fullName>
    </recommendedName>
</protein>
<proteinExistence type="predicted"/>
<evidence type="ECO:0008006" key="5">
    <source>
        <dbReference type="Google" id="ProtNLM"/>
    </source>
</evidence>